<proteinExistence type="predicted"/>
<organism evidence="1 2">
    <name type="scientific">Camellia lanceoleosa</name>
    <dbReference type="NCBI Taxonomy" id="1840588"/>
    <lineage>
        <taxon>Eukaryota</taxon>
        <taxon>Viridiplantae</taxon>
        <taxon>Streptophyta</taxon>
        <taxon>Embryophyta</taxon>
        <taxon>Tracheophyta</taxon>
        <taxon>Spermatophyta</taxon>
        <taxon>Magnoliopsida</taxon>
        <taxon>eudicotyledons</taxon>
        <taxon>Gunneridae</taxon>
        <taxon>Pentapetalae</taxon>
        <taxon>asterids</taxon>
        <taxon>Ericales</taxon>
        <taxon>Theaceae</taxon>
        <taxon>Camellia</taxon>
    </lineage>
</organism>
<reference evidence="1 2" key="1">
    <citation type="journal article" date="2022" name="Plant J.">
        <title>Chromosome-level genome of Camellia lanceoleosa provides a valuable resource for understanding genome evolution and self-incompatibility.</title>
        <authorList>
            <person name="Gong W."/>
            <person name="Xiao S."/>
            <person name="Wang L."/>
            <person name="Liao Z."/>
            <person name="Chang Y."/>
            <person name="Mo W."/>
            <person name="Hu G."/>
            <person name="Li W."/>
            <person name="Zhao G."/>
            <person name="Zhu H."/>
            <person name="Hu X."/>
            <person name="Ji K."/>
            <person name="Xiang X."/>
            <person name="Song Q."/>
            <person name="Yuan D."/>
            <person name="Jin S."/>
            <person name="Zhang L."/>
        </authorList>
    </citation>
    <scope>NUCLEOTIDE SEQUENCE [LARGE SCALE GENOMIC DNA]</scope>
    <source>
        <strain evidence="1">SQ_2022a</strain>
    </source>
</reference>
<keyword evidence="2" id="KW-1185">Reference proteome</keyword>
<gene>
    <name evidence="1" type="ORF">LOK49_LG01G00999</name>
</gene>
<evidence type="ECO:0000313" key="2">
    <source>
        <dbReference type="Proteomes" id="UP001060215"/>
    </source>
</evidence>
<sequence length="70" mass="7931">MCYRISHCPDVKFQAKDHVWIQVAKDSENITINSILEEVKITAESNNEISSEEAVEAPALNAKDERNLDE</sequence>
<accession>A0ACC0IZU8</accession>
<comment type="caution">
    <text evidence="1">The sequence shown here is derived from an EMBL/GenBank/DDBJ whole genome shotgun (WGS) entry which is preliminary data.</text>
</comment>
<protein>
    <submittedName>
        <fullName evidence="1">Uncharacterized protein</fullName>
    </submittedName>
</protein>
<name>A0ACC0IZU8_9ERIC</name>
<dbReference type="Proteomes" id="UP001060215">
    <property type="component" value="Chromosome 1"/>
</dbReference>
<dbReference type="EMBL" id="CM045758">
    <property type="protein sequence ID" value="KAI8030054.1"/>
    <property type="molecule type" value="Genomic_DNA"/>
</dbReference>
<evidence type="ECO:0000313" key="1">
    <source>
        <dbReference type="EMBL" id="KAI8030054.1"/>
    </source>
</evidence>